<protein>
    <submittedName>
        <fullName evidence="4">Galactose-binding domain-like protein</fullName>
    </submittedName>
</protein>
<evidence type="ECO:0000313" key="4">
    <source>
        <dbReference type="EMBL" id="KAJ4497371.1"/>
    </source>
</evidence>
<keyword evidence="5" id="KW-1185">Reference proteome</keyword>
<proteinExistence type="predicted"/>
<keyword evidence="1" id="KW-0378">Hydrolase</keyword>
<name>A0ABQ8VM61_9AGAR</name>
<sequence length="228" mass="25167">MRTIWVSTKRNVGRITLKIKLDNCSSESEAINDDAKSPRGIRGFQLNTGNFTEWRVQGKVGGYVNYRDKVRGVLNEGGLFGERHGWHLPGFDTSSWASRKLSTGNPSSEAGIGFFVASFNLSMPQGYDIPMSFTFSEPLGQPYRAYMFINGWMMGKRVANLGPQSKFPVHEGILNYHGNNTVAVALWSMTPNATVALQLQLVIDGIFKGGVDVAVNNPSWSSELIEGR</sequence>
<evidence type="ECO:0000256" key="1">
    <source>
        <dbReference type="ARBA" id="ARBA00022801"/>
    </source>
</evidence>
<evidence type="ECO:0000259" key="3">
    <source>
        <dbReference type="Pfam" id="PF13364"/>
    </source>
</evidence>
<organism evidence="4 5">
    <name type="scientific">Lentinula lateritia</name>
    <dbReference type="NCBI Taxonomy" id="40482"/>
    <lineage>
        <taxon>Eukaryota</taxon>
        <taxon>Fungi</taxon>
        <taxon>Dikarya</taxon>
        <taxon>Basidiomycota</taxon>
        <taxon>Agaricomycotina</taxon>
        <taxon>Agaricomycetes</taxon>
        <taxon>Agaricomycetidae</taxon>
        <taxon>Agaricales</taxon>
        <taxon>Marasmiineae</taxon>
        <taxon>Omphalotaceae</taxon>
        <taxon>Lentinula</taxon>
    </lineage>
</organism>
<reference evidence="4" key="1">
    <citation type="submission" date="2022-08" db="EMBL/GenBank/DDBJ databases">
        <title>A Global Phylogenomic Analysis of the Shiitake Genus Lentinula.</title>
        <authorList>
            <consortium name="DOE Joint Genome Institute"/>
            <person name="Sierra-Patev S."/>
            <person name="Min B."/>
            <person name="Naranjo-Ortiz M."/>
            <person name="Looney B."/>
            <person name="Konkel Z."/>
            <person name="Slot J.C."/>
            <person name="Sakamoto Y."/>
            <person name="Steenwyk J.L."/>
            <person name="Rokas A."/>
            <person name="Carro J."/>
            <person name="Camarero S."/>
            <person name="Ferreira P."/>
            <person name="Molpeceres G."/>
            <person name="Ruiz-Duenas F.J."/>
            <person name="Serrano A."/>
            <person name="Henrissat B."/>
            <person name="Drula E."/>
            <person name="Hughes K.W."/>
            <person name="Mata J.L."/>
            <person name="Ishikawa N.K."/>
            <person name="Vargas-Isla R."/>
            <person name="Ushijima S."/>
            <person name="Smith C.A."/>
            <person name="Ahrendt S."/>
            <person name="Andreopoulos W."/>
            <person name="He G."/>
            <person name="Labutti K."/>
            <person name="Lipzen A."/>
            <person name="Ng V."/>
            <person name="Riley R."/>
            <person name="Sandor L."/>
            <person name="Barry K."/>
            <person name="Martinez A.T."/>
            <person name="Xiao Y."/>
            <person name="Gibbons J.G."/>
            <person name="Terashima K."/>
            <person name="Grigoriev I.V."/>
            <person name="Hibbett D.S."/>
        </authorList>
    </citation>
    <scope>NUCLEOTIDE SEQUENCE</scope>
    <source>
        <strain evidence="4">RHP3577 ss4</strain>
    </source>
</reference>
<dbReference type="InterPro" id="IPR008979">
    <property type="entry name" value="Galactose-bd-like_sf"/>
</dbReference>
<evidence type="ECO:0000313" key="5">
    <source>
        <dbReference type="Proteomes" id="UP001150217"/>
    </source>
</evidence>
<dbReference type="SUPFAM" id="SSF49785">
    <property type="entry name" value="Galactose-binding domain-like"/>
    <property type="match status" value="1"/>
</dbReference>
<comment type="caution">
    <text evidence="4">The sequence shown here is derived from an EMBL/GenBank/DDBJ whole genome shotgun (WGS) entry which is preliminary data.</text>
</comment>
<dbReference type="EMBL" id="JANVFT010000021">
    <property type="protein sequence ID" value="KAJ4497371.1"/>
    <property type="molecule type" value="Genomic_DNA"/>
</dbReference>
<evidence type="ECO:0000256" key="2">
    <source>
        <dbReference type="ARBA" id="ARBA00023295"/>
    </source>
</evidence>
<dbReference type="Proteomes" id="UP001150217">
    <property type="component" value="Unassembled WGS sequence"/>
</dbReference>
<dbReference type="InterPro" id="IPR025300">
    <property type="entry name" value="BetaGal_jelly_roll_dom"/>
</dbReference>
<keyword evidence="2" id="KW-0326">Glycosidase</keyword>
<dbReference type="Pfam" id="PF13364">
    <property type="entry name" value="BetaGal_ABD2"/>
    <property type="match status" value="1"/>
</dbReference>
<gene>
    <name evidence="4" type="ORF">C8R41DRAFT_879449</name>
</gene>
<feature type="domain" description="Beta-galactosidase jelly roll" evidence="3">
    <location>
        <begin position="80"/>
        <end position="190"/>
    </location>
</feature>
<accession>A0ABQ8VM61</accession>
<dbReference type="Gene3D" id="2.60.120.260">
    <property type="entry name" value="Galactose-binding domain-like"/>
    <property type="match status" value="2"/>
</dbReference>